<dbReference type="EMBL" id="JAGIZB010000001">
    <property type="protein sequence ID" value="MBP0443542.1"/>
    <property type="molecule type" value="Genomic_DNA"/>
</dbReference>
<evidence type="ECO:0000256" key="2">
    <source>
        <dbReference type="ARBA" id="ARBA00023002"/>
    </source>
</evidence>
<comment type="caution">
    <text evidence="5">The sequence shown here is derived from an EMBL/GenBank/DDBJ whole genome shotgun (WGS) entry which is preliminary data.</text>
</comment>
<dbReference type="Proteomes" id="UP000681594">
    <property type="component" value="Unassembled WGS sequence"/>
</dbReference>
<feature type="domain" description="Ketoreductase" evidence="4">
    <location>
        <begin position="7"/>
        <end position="182"/>
    </location>
</feature>
<protein>
    <submittedName>
        <fullName evidence="5">SDR family oxidoreductase</fullName>
    </submittedName>
</protein>
<keyword evidence="2" id="KW-0560">Oxidoreductase</keyword>
<dbReference type="SMART" id="SM00822">
    <property type="entry name" value="PKS_KR"/>
    <property type="match status" value="1"/>
</dbReference>
<dbReference type="Pfam" id="PF00106">
    <property type="entry name" value="adh_short"/>
    <property type="match status" value="1"/>
</dbReference>
<gene>
    <name evidence="5" type="ORF">J8J14_02010</name>
</gene>
<evidence type="ECO:0000256" key="3">
    <source>
        <dbReference type="RuleBase" id="RU000363"/>
    </source>
</evidence>
<organism evidence="5 6">
    <name type="scientific">Pararoseomonas baculiformis</name>
    <dbReference type="NCBI Taxonomy" id="2820812"/>
    <lineage>
        <taxon>Bacteria</taxon>
        <taxon>Pseudomonadati</taxon>
        <taxon>Pseudomonadota</taxon>
        <taxon>Alphaproteobacteria</taxon>
        <taxon>Acetobacterales</taxon>
        <taxon>Acetobacteraceae</taxon>
        <taxon>Pararoseomonas</taxon>
    </lineage>
</organism>
<evidence type="ECO:0000256" key="1">
    <source>
        <dbReference type="ARBA" id="ARBA00006484"/>
    </source>
</evidence>
<evidence type="ECO:0000259" key="4">
    <source>
        <dbReference type="SMART" id="SM00822"/>
    </source>
</evidence>
<dbReference type="NCBIfam" id="NF004792">
    <property type="entry name" value="PRK06139.1"/>
    <property type="match status" value="1"/>
</dbReference>
<proteinExistence type="inferred from homology"/>
<evidence type="ECO:0000313" key="6">
    <source>
        <dbReference type="Proteomes" id="UP000681594"/>
    </source>
</evidence>
<dbReference type="PRINTS" id="PR00080">
    <property type="entry name" value="SDRFAMILY"/>
</dbReference>
<dbReference type="InterPro" id="IPR036291">
    <property type="entry name" value="NAD(P)-bd_dom_sf"/>
</dbReference>
<dbReference type="RefSeq" id="WP_209377715.1">
    <property type="nucleotide sequence ID" value="NZ_JAGIZB010000001.1"/>
</dbReference>
<name>A0ABS4A965_9PROT</name>
<dbReference type="PANTHER" id="PTHR44196:SF1">
    <property type="entry name" value="DEHYDROGENASE_REDUCTASE SDR FAMILY MEMBER 7B"/>
    <property type="match status" value="1"/>
</dbReference>
<dbReference type="SUPFAM" id="SSF51735">
    <property type="entry name" value="NAD(P)-binding Rossmann-fold domains"/>
    <property type="match status" value="1"/>
</dbReference>
<keyword evidence="6" id="KW-1185">Reference proteome</keyword>
<dbReference type="InterPro" id="IPR002347">
    <property type="entry name" value="SDR_fam"/>
</dbReference>
<reference evidence="5 6" key="1">
    <citation type="submission" date="2021-03" db="EMBL/GenBank/DDBJ databases">
        <authorList>
            <person name="So Y."/>
        </authorList>
    </citation>
    <scope>NUCLEOTIDE SEQUENCE [LARGE SCALE GENOMIC DNA]</scope>
    <source>
        <strain evidence="5 6">SSH11</strain>
    </source>
</reference>
<dbReference type="InterPro" id="IPR020904">
    <property type="entry name" value="Sc_DH/Rdtase_CS"/>
</dbReference>
<dbReference type="PROSITE" id="PS00061">
    <property type="entry name" value="ADH_SHORT"/>
    <property type="match status" value="1"/>
</dbReference>
<dbReference type="InterPro" id="IPR057326">
    <property type="entry name" value="KR_dom"/>
</dbReference>
<accession>A0ABS4A965</accession>
<comment type="similarity">
    <text evidence="1 3">Belongs to the short-chain dehydrogenases/reductases (SDR) family.</text>
</comment>
<dbReference type="Gene3D" id="3.40.50.720">
    <property type="entry name" value="NAD(P)-binding Rossmann-like Domain"/>
    <property type="match status" value="1"/>
</dbReference>
<dbReference type="PRINTS" id="PR00081">
    <property type="entry name" value="GDHRDH"/>
</dbReference>
<sequence>MPRIQGAIVVIAGASSGIGRATAQRLAREGARLVLASRRPDTLRTVREECERLGAETIAVPTDVTDPGALRDLAEAALSRFGRIDVWINNAGVGVVGTFEEVPIESHAQVVRINLLGQVNGAHAVLPVFKRQRHGVMINTLSIGSWVPTPFAASYGAAKAGLRGFTESLRGELQDWPGIHVCDLYPAVVDTPGLRHAANHSGHRIDAGGPIASPFEVAETIVSLIRRPRSAAPVGWSAQLLRIAATLAPTPVRWAAGKAMKKGLSSGPRAAPTEGNLFSAPRDHGVYGGFRSEAAIRIPAKAWLAAAGIIGFWLARRR</sequence>
<evidence type="ECO:0000313" key="5">
    <source>
        <dbReference type="EMBL" id="MBP0443542.1"/>
    </source>
</evidence>
<dbReference type="PANTHER" id="PTHR44196">
    <property type="entry name" value="DEHYDROGENASE/REDUCTASE SDR FAMILY MEMBER 7B"/>
    <property type="match status" value="1"/>
</dbReference>